<organism evidence="3 4">
    <name type="scientific">Vibrio scophthalmi</name>
    <dbReference type="NCBI Taxonomy" id="45658"/>
    <lineage>
        <taxon>Bacteria</taxon>
        <taxon>Pseudomonadati</taxon>
        <taxon>Pseudomonadota</taxon>
        <taxon>Gammaproteobacteria</taxon>
        <taxon>Vibrionales</taxon>
        <taxon>Vibrionaceae</taxon>
        <taxon>Vibrio</taxon>
    </lineage>
</organism>
<feature type="domain" description="Initiator Rep protein WH1" evidence="2">
    <location>
        <begin position="22"/>
        <end position="171"/>
    </location>
</feature>
<dbReference type="Pfam" id="PF01051">
    <property type="entry name" value="Rep3_N"/>
    <property type="match status" value="1"/>
</dbReference>
<dbReference type="GO" id="GO:0003887">
    <property type="term" value="F:DNA-directed DNA polymerase activity"/>
    <property type="evidence" value="ECO:0007669"/>
    <property type="project" value="InterPro"/>
</dbReference>
<comment type="similarity">
    <text evidence="1">Belongs to the initiator RepB protein family.</text>
</comment>
<accession>A0A1C7FJ57</accession>
<dbReference type="InterPro" id="IPR036390">
    <property type="entry name" value="WH_DNA-bd_sf"/>
</dbReference>
<protein>
    <recommendedName>
        <fullName evidence="2">Initiator Rep protein WH1 domain-containing protein</fullName>
    </recommendedName>
</protein>
<gene>
    <name evidence="3" type="ORF">VSVS05_04448</name>
</gene>
<dbReference type="SUPFAM" id="SSF46785">
    <property type="entry name" value="Winged helix' DNA-binding domain"/>
    <property type="match status" value="2"/>
</dbReference>
<keyword evidence="4" id="KW-1185">Reference proteome</keyword>
<reference evidence="3 4" key="1">
    <citation type="submission" date="2016-07" db="EMBL/GenBank/DDBJ databases">
        <title>Genome sequencing of Vibrio scophthalmi strain VS-05, an isolated from Paralichthys olivaceus.</title>
        <authorList>
            <person name="Han H.-J."/>
        </authorList>
    </citation>
    <scope>NUCLEOTIDE SEQUENCE [LARGE SCALE GENOMIC DNA]</scope>
    <source>
        <strain evidence="3 4">VS-05</strain>
        <plasmid evidence="4">pvs127</plasmid>
    </source>
</reference>
<dbReference type="AlphaFoldDB" id="A0A1C7FJ57"/>
<dbReference type="Gene3D" id="1.10.10.10">
    <property type="entry name" value="Winged helix-like DNA-binding domain superfamily/Winged helix DNA-binding domain"/>
    <property type="match status" value="2"/>
</dbReference>
<dbReference type="PATRIC" id="fig|45658.7.peg.4436"/>
<evidence type="ECO:0000256" key="1">
    <source>
        <dbReference type="ARBA" id="ARBA00038283"/>
    </source>
</evidence>
<evidence type="ECO:0000259" key="2">
    <source>
        <dbReference type="Pfam" id="PF01051"/>
    </source>
</evidence>
<geneLocation type="plasmid" evidence="4">
    <name>pvs127</name>
</geneLocation>
<dbReference type="Pfam" id="PF21205">
    <property type="entry name" value="Rep3_C"/>
    <property type="match status" value="1"/>
</dbReference>
<evidence type="ECO:0000313" key="4">
    <source>
        <dbReference type="Proteomes" id="UP000092528"/>
    </source>
</evidence>
<dbReference type="RefSeq" id="WP_065546942.1">
    <property type="nucleotide sequence ID" value="NZ_CP016416.1"/>
</dbReference>
<name>A0A1C7FJ57_9VIBR</name>
<sequence>MNIPTNVISTTGMNELHSEFFKKSHRIVFSQLALSPIEHDIFALFLTKLSKEQWESFLENKTPESPQYQFCSDVLCDWFGIEKKYLYSTLKNPARRLSGKSIGVMDENKQRFNFRSLFKEVRYEDGMLTITPNDLLINEYLCISQGHSQVPHKTFRSIEKEHAKRLYTMLCRFKDEHHTLHPQMIEDLHAFFGLLDDKGKLLKKTYAVTGNLVNRIIKPSIKEISEKEPNISFDIDDKTGNYGFSYVKKGRKVTGIKFLFKWRQKVNKQEAEERRKLAYQLSPLEAAYETYEKVKLISSNTEQLFFSREELNNLLQHTAPLVDRGKDFSTEFMLNYAIANAICES</sequence>
<dbReference type="InterPro" id="IPR036388">
    <property type="entry name" value="WH-like_DNA-bd_sf"/>
</dbReference>
<dbReference type="GO" id="GO:0006270">
    <property type="term" value="P:DNA replication initiation"/>
    <property type="evidence" value="ECO:0007669"/>
    <property type="project" value="InterPro"/>
</dbReference>
<dbReference type="EMBL" id="CP016416">
    <property type="protein sequence ID" value="ANU39483.1"/>
    <property type="molecule type" value="Genomic_DNA"/>
</dbReference>
<dbReference type="Proteomes" id="UP000092528">
    <property type="component" value="Plasmid pVS127"/>
</dbReference>
<evidence type="ECO:0000313" key="3">
    <source>
        <dbReference type="EMBL" id="ANU39483.1"/>
    </source>
</evidence>
<dbReference type="InterPro" id="IPR000525">
    <property type="entry name" value="Initiator_Rep_WH1"/>
</dbReference>
<keyword evidence="3" id="KW-0614">Plasmid</keyword>
<proteinExistence type="inferred from homology"/>